<evidence type="ECO:0000256" key="1">
    <source>
        <dbReference type="ARBA" id="ARBA00022801"/>
    </source>
</evidence>
<keyword evidence="1" id="KW-0378">Hydrolase</keyword>
<dbReference type="EMBL" id="FRAP01000001">
    <property type="protein sequence ID" value="SHJ95433.1"/>
    <property type="molecule type" value="Genomic_DNA"/>
</dbReference>
<feature type="domain" description="AB hydrolase-1" evidence="2">
    <location>
        <begin position="29"/>
        <end position="261"/>
    </location>
</feature>
<dbReference type="AlphaFoldDB" id="A0A1M6NID9"/>
<gene>
    <name evidence="3" type="ORF">SAMN05443637_101267</name>
</gene>
<dbReference type="InterPro" id="IPR050266">
    <property type="entry name" value="AB_hydrolase_sf"/>
</dbReference>
<dbReference type="PRINTS" id="PR00111">
    <property type="entry name" value="ABHYDROLASE"/>
</dbReference>
<dbReference type="PRINTS" id="PR00412">
    <property type="entry name" value="EPOXHYDRLASE"/>
</dbReference>
<dbReference type="STRING" id="1848.SAMN05443637_101267"/>
<reference evidence="3 4" key="1">
    <citation type="submission" date="2016-11" db="EMBL/GenBank/DDBJ databases">
        <authorList>
            <person name="Jaros S."/>
            <person name="Januszkiewicz K."/>
            <person name="Wedrychowicz H."/>
        </authorList>
    </citation>
    <scope>NUCLEOTIDE SEQUENCE [LARGE SCALE GENOMIC DNA]</scope>
    <source>
        <strain evidence="3 4">DSM 43832</strain>
    </source>
</reference>
<organism evidence="3 4">
    <name type="scientific">Pseudonocardia thermophila</name>
    <dbReference type="NCBI Taxonomy" id="1848"/>
    <lineage>
        <taxon>Bacteria</taxon>
        <taxon>Bacillati</taxon>
        <taxon>Actinomycetota</taxon>
        <taxon>Actinomycetes</taxon>
        <taxon>Pseudonocardiales</taxon>
        <taxon>Pseudonocardiaceae</taxon>
        <taxon>Pseudonocardia</taxon>
    </lineage>
</organism>
<evidence type="ECO:0000313" key="4">
    <source>
        <dbReference type="Proteomes" id="UP000184363"/>
    </source>
</evidence>
<dbReference type="GO" id="GO:0016787">
    <property type="term" value="F:hydrolase activity"/>
    <property type="evidence" value="ECO:0007669"/>
    <property type="project" value="UniProtKB-KW"/>
</dbReference>
<dbReference type="RefSeq" id="WP_073454952.1">
    <property type="nucleotide sequence ID" value="NZ_CALGVN010000063.1"/>
</dbReference>
<dbReference type="InterPro" id="IPR029058">
    <property type="entry name" value="AB_hydrolase_fold"/>
</dbReference>
<evidence type="ECO:0000313" key="3">
    <source>
        <dbReference type="EMBL" id="SHJ95433.1"/>
    </source>
</evidence>
<protein>
    <submittedName>
        <fullName evidence="3">Pimeloyl-ACP methyl ester carboxylesterase</fullName>
    </submittedName>
</protein>
<proteinExistence type="predicted"/>
<accession>A0A1M6NID9</accession>
<sequence>MTTTLTAGTVAVDGGHIAYDRAGTGPAAVFLHGGALDRRMWDPQLGFTDRWTVVRIDARGHGDSSTPRAPFRHYADVVAVLEALDLGPAVLVGLSMGGATALDVAITRPDLVRAVVACGAGASSAGAADLFRDPWTLARLGELAHAAATRDAERWTEAFLQVGLVGPYRAVTDVDPAVLAGCRAMIAHTLAAHVVHGGPPPQSLPDAAARAAEIAVPVLAVTGALDSPDHVRMSRELAETVPDGRLAVVERAAHLPNMEEPALFDAQVRRFLEAL</sequence>
<dbReference type="OrthoDB" id="495620at2"/>
<dbReference type="PANTHER" id="PTHR43798">
    <property type="entry name" value="MONOACYLGLYCEROL LIPASE"/>
    <property type="match status" value="1"/>
</dbReference>
<dbReference type="InterPro" id="IPR000639">
    <property type="entry name" value="Epox_hydrolase-like"/>
</dbReference>
<keyword evidence="4" id="KW-1185">Reference proteome</keyword>
<dbReference type="InterPro" id="IPR000073">
    <property type="entry name" value="AB_hydrolase_1"/>
</dbReference>
<dbReference type="SUPFAM" id="SSF53474">
    <property type="entry name" value="alpha/beta-Hydrolases"/>
    <property type="match status" value="1"/>
</dbReference>
<dbReference type="Pfam" id="PF00561">
    <property type="entry name" value="Abhydrolase_1"/>
    <property type="match status" value="1"/>
</dbReference>
<dbReference type="PANTHER" id="PTHR43798:SF31">
    <property type="entry name" value="AB HYDROLASE SUPERFAMILY PROTEIN YCLE"/>
    <property type="match status" value="1"/>
</dbReference>
<dbReference type="Proteomes" id="UP000184363">
    <property type="component" value="Unassembled WGS sequence"/>
</dbReference>
<dbReference type="Gene3D" id="3.40.50.1820">
    <property type="entry name" value="alpha/beta hydrolase"/>
    <property type="match status" value="1"/>
</dbReference>
<dbReference type="GO" id="GO:0016020">
    <property type="term" value="C:membrane"/>
    <property type="evidence" value="ECO:0007669"/>
    <property type="project" value="TreeGrafter"/>
</dbReference>
<evidence type="ECO:0000259" key="2">
    <source>
        <dbReference type="Pfam" id="PF00561"/>
    </source>
</evidence>
<name>A0A1M6NID9_PSETH</name>